<name>A0AAW0AFX0_9AGAR</name>
<protein>
    <recommendedName>
        <fullName evidence="3">F-box domain-containing protein</fullName>
    </recommendedName>
</protein>
<evidence type="ECO:0000313" key="2">
    <source>
        <dbReference type="Proteomes" id="UP001362999"/>
    </source>
</evidence>
<dbReference type="AlphaFoldDB" id="A0AAW0AFX0"/>
<keyword evidence="2" id="KW-1185">Reference proteome</keyword>
<dbReference type="EMBL" id="JAWWNJ010000069">
    <property type="protein sequence ID" value="KAK7007907.1"/>
    <property type="molecule type" value="Genomic_DNA"/>
</dbReference>
<proteinExistence type="predicted"/>
<comment type="caution">
    <text evidence="1">The sequence shown here is derived from an EMBL/GenBank/DDBJ whole genome shotgun (WGS) entry which is preliminary data.</text>
</comment>
<accession>A0AAW0AFX0</accession>
<organism evidence="1 2">
    <name type="scientific">Favolaschia claudopus</name>
    <dbReference type="NCBI Taxonomy" id="2862362"/>
    <lineage>
        <taxon>Eukaryota</taxon>
        <taxon>Fungi</taxon>
        <taxon>Dikarya</taxon>
        <taxon>Basidiomycota</taxon>
        <taxon>Agaricomycotina</taxon>
        <taxon>Agaricomycetes</taxon>
        <taxon>Agaricomycetidae</taxon>
        <taxon>Agaricales</taxon>
        <taxon>Marasmiineae</taxon>
        <taxon>Mycenaceae</taxon>
        <taxon>Favolaschia</taxon>
    </lineage>
</organism>
<dbReference type="Proteomes" id="UP001362999">
    <property type="component" value="Unassembled WGS sequence"/>
</dbReference>
<gene>
    <name evidence="1" type="ORF">R3P38DRAFT_3281079</name>
</gene>
<reference evidence="1 2" key="1">
    <citation type="journal article" date="2024" name="J Genomics">
        <title>Draft genome sequencing and assembly of Favolaschia claudopus CIRM-BRFM 2984 isolated from oak limbs.</title>
        <authorList>
            <person name="Navarro D."/>
            <person name="Drula E."/>
            <person name="Chaduli D."/>
            <person name="Cazenave R."/>
            <person name="Ahrendt S."/>
            <person name="Wang J."/>
            <person name="Lipzen A."/>
            <person name="Daum C."/>
            <person name="Barry K."/>
            <person name="Grigoriev I.V."/>
            <person name="Favel A."/>
            <person name="Rosso M.N."/>
            <person name="Martin F."/>
        </authorList>
    </citation>
    <scope>NUCLEOTIDE SEQUENCE [LARGE SCALE GENOMIC DNA]</scope>
    <source>
        <strain evidence="1 2">CIRM-BRFM 2984</strain>
    </source>
</reference>
<evidence type="ECO:0000313" key="1">
    <source>
        <dbReference type="EMBL" id="KAK7007907.1"/>
    </source>
</evidence>
<sequence length="292" mass="33203">MAHQSKLITLPTAAQHLLLTLVPDFYDLGALILTHRSFYHIFYENKQTLLTTVARNLLGSLFDEAILLARAQERCYGLGDPKKKGFSSNRILLLVNNDYILRSLEGVSFALLKSDERFDTSEADSLAQFAKQPYTRQATPPESLRFLSSGYKFWRYALLSEKGRTPYLKKLQPSELFELNHFVNGISNLIYAMRGVAQESDHDLDFISGVLSSGPENILNLWDAKQRGAPEFEMELDSAGCLSEEGFWTYPYMEAAEELNKIDKIAKTWLEPILDGENEKMHKILADHDINT</sequence>
<evidence type="ECO:0008006" key="3">
    <source>
        <dbReference type="Google" id="ProtNLM"/>
    </source>
</evidence>